<dbReference type="Gene3D" id="1.10.3470.10">
    <property type="entry name" value="ABC transporter involved in vitamin B12 uptake, BtuC"/>
    <property type="match status" value="1"/>
</dbReference>
<dbReference type="EMBL" id="PQNY01000005">
    <property type="protein sequence ID" value="POS02151.1"/>
    <property type="molecule type" value="Genomic_DNA"/>
</dbReference>
<evidence type="ECO:0000256" key="6">
    <source>
        <dbReference type="ARBA" id="ARBA00022989"/>
    </source>
</evidence>
<evidence type="ECO:0000256" key="3">
    <source>
        <dbReference type="ARBA" id="ARBA00022448"/>
    </source>
</evidence>
<comment type="caution">
    <text evidence="9">The sequence shown here is derived from an EMBL/GenBank/DDBJ whole genome shotgun (WGS) entry which is preliminary data.</text>
</comment>
<protein>
    <submittedName>
        <fullName evidence="9">Iron complex transport system permease protein</fullName>
    </submittedName>
</protein>
<dbReference type="CDD" id="cd06550">
    <property type="entry name" value="TM_ABC_iron-siderophores_like"/>
    <property type="match status" value="1"/>
</dbReference>
<evidence type="ECO:0000256" key="5">
    <source>
        <dbReference type="ARBA" id="ARBA00022692"/>
    </source>
</evidence>
<feature type="transmembrane region" description="Helical" evidence="8">
    <location>
        <begin position="63"/>
        <end position="80"/>
    </location>
</feature>
<keyword evidence="4" id="KW-1003">Cell membrane</keyword>
<evidence type="ECO:0000256" key="2">
    <source>
        <dbReference type="ARBA" id="ARBA00007935"/>
    </source>
</evidence>
<feature type="transmembrane region" description="Helical" evidence="8">
    <location>
        <begin position="284"/>
        <end position="304"/>
    </location>
</feature>
<feature type="transmembrane region" description="Helical" evidence="8">
    <location>
        <begin position="154"/>
        <end position="175"/>
    </location>
</feature>
<comment type="subcellular location">
    <subcellularLocation>
        <location evidence="1">Cell membrane</location>
        <topology evidence="1">Multi-pass membrane protein</topology>
    </subcellularLocation>
</comment>
<name>A0A2S4N8W9_9FLAO</name>
<reference evidence="9 10" key="1">
    <citation type="submission" date="2018-01" db="EMBL/GenBank/DDBJ databases">
        <title>Genomic Encyclopedia of Type Strains, Phase I: the one thousand microbial genomes (KMG-I) project.</title>
        <authorList>
            <person name="Goeker M."/>
        </authorList>
    </citation>
    <scope>NUCLEOTIDE SEQUENCE [LARGE SCALE GENOMIC DNA]</scope>
    <source>
        <strain evidence="9 10">DSM 17960</strain>
    </source>
</reference>
<dbReference type="PANTHER" id="PTHR30472:SF41">
    <property type="entry name" value="TRANSPORT SYSTEM PERMEASE PROTEIN"/>
    <property type="match status" value="1"/>
</dbReference>
<dbReference type="Proteomes" id="UP000237056">
    <property type="component" value="Unassembled WGS sequence"/>
</dbReference>
<evidence type="ECO:0000256" key="7">
    <source>
        <dbReference type="ARBA" id="ARBA00023136"/>
    </source>
</evidence>
<feature type="transmembrane region" description="Helical" evidence="8">
    <location>
        <begin position="123"/>
        <end position="142"/>
    </location>
</feature>
<evidence type="ECO:0000313" key="10">
    <source>
        <dbReference type="Proteomes" id="UP000237056"/>
    </source>
</evidence>
<keyword evidence="3" id="KW-0813">Transport</keyword>
<sequence length="338" mass="37097">MFLKHHQTKFSILLLLVSLAFLLNLSLGQVAIPFLEVVHFILGKKLPQETWHYILLDFRLPKAITALLVGSGLSICGLLMQTFFRNPMAGPYVLGLSSGSSLGVAILLLGSEIFSLHYISSQIGIATASFMGSLFVLLLIVLVSRKLKDTMSILIVGLMFSSFTSAFVSVLTYFSTAEQLQRFTFWSMGNLANMSWEQVLQLALWVCSGTFLAFLVNKPLDALLLGENYAKSMGVNISKTRWIIIFSSSILAGSITALVGPIAFVGLAVPHIAKLMFHTSNHKVLFFATLLLGSLSMLICDTISQLPGQSFMIPINAITSLFGAPIVIYLLIHKNRTW</sequence>
<dbReference type="GO" id="GO:0033214">
    <property type="term" value="P:siderophore-iron import into cell"/>
    <property type="evidence" value="ECO:0007669"/>
    <property type="project" value="TreeGrafter"/>
</dbReference>
<evidence type="ECO:0000256" key="4">
    <source>
        <dbReference type="ARBA" id="ARBA00022475"/>
    </source>
</evidence>
<accession>A0A2S4N8W9</accession>
<feature type="transmembrane region" description="Helical" evidence="8">
    <location>
        <begin position="242"/>
        <end position="264"/>
    </location>
</feature>
<feature type="transmembrane region" description="Helical" evidence="8">
    <location>
        <begin position="311"/>
        <end position="332"/>
    </location>
</feature>
<dbReference type="InterPro" id="IPR037294">
    <property type="entry name" value="ABC_BtuC-like"/>
</dbReference>
<organism evidence="9 10">
    <name type="scientific">Flavobacterium croceum DSM 17960</name>
    <dbReference type="NCBI Taxonomy" id="1121886"/>
    <lineage>
        <taxon>Bacteria</taxon>
        <taxon>Pseudomonadati</taxon>
        <taxon>Bacteroidota</taxon>
        <taxon>Flavobacteriia</taxon>
        <taxon>Flavobacteriales</taxon>
        <taxon>Flavobacteriaceae</taxon>
        <taxon>Flavobacterium</taxon>
    </lineage>
</organism>
<feature type="transmembrane region" description="Helical" evidence="8">
    <location>
        <begin position="92"/>
        <end position="111"/>
    </location>
</feature>
<dbReference type="GO" id="GO:0005886">
    <property type="term" value="C:plasma membrane"/>
    <property type="evidence" value="ECO:0007669"/>
    <property type="project" value="UniProtKB-SubCell"/>
</dbReference>
<keyword evidence="7 8" id="KW-0472">Membrane</keyword>
<dbReference type="RefSeq" id="WP_103725588.1">
    <property type="nucleotide sequence ID" value="NZ_PQNY01000005.1"/>
</dbReference>
<keyword evidence="5 8" id="KW-0812">Transmembrane</keyword>
<dbReference type="Pfam" id="PF01032">
    <property type="entry name" value="FecCD"/>
    <property type="match status" value="1"/>
</dbReference>
<dbReference type="InterPro" id="IPR000522">
    <property type="entry name" value="ABC_transptr_permease_BtuC"/>
</dbReference>
<proteinExistence type="inferred from homology"/>
<keyword evidence="6 8" id="KW-1133">Transmembrane helix</keyword>
<dbReference type="GO" id="GO:0022857">
    <property type="term" value="F:transmembrane transporter activity"/>
    <property type="evidence" value="ECO:0007669"/>
    <property type="project" value="InterPro"/>
</dbReference>
<dbReference type="PANTHER" id="PTHR30472">
    <property type="entry name" value="FERRIC ENTEROBACTIN TRANSPORT SYSTEM PERMEASE PROTEIN"/>
    <property type="match status" value="1"/>
</dbReference>
<dbReference type="AlphaFoldDB" id="A0A2S4N8W9"/>
<evidence type="ECO:0000313" key="9">
    <source>
        <dbReference type="EMBL" id="POS02151.1"/>
    </source>
</evidence>
<dbReference type="SUPFAM" id="SSF81345">
    <property type="entry name" value="ABC transporter involved in vitamin B12 uptake, BtuC"/>
    <property type="match status" value="1"/>
</dbReference>
<evidence type="ECO:0000256" key="8">
    <source>
        <dbReference type="SAM" id="Phobius"/>
    </source>
</evidence>
<comment type="similarity">
    <text evidence="2">Belongs to the binding-protein-dependent transport system permease family. FecCD subfamily.</text>
</comment>
<keyword evidence="10" id="KW-1185">Reference proteome</keyword>
<gene>
    <name evidence="9" type="ORF">Q361_10542</name>
</gene>
<evidence type="ECO:0000256" key="1">
    <source>
        <dbReference type="ARBA" id="ARBA00004651"/>
    </source>
</evidence>
<dbReference type="OrthoDB" id="9811721at2"/>